<name>A0A1W9NZ64_UNCC3</name>
<proteinExistence type="predicted"/>
<dbReference type="Proteomes" id="UP000192520">
    <property type="component" value="Unassembled WGS sequence"/>
</dbReference>
<accession>A0A1W9NZ64</accession>
<dbReference type="AlphaFoldDB" id="A0A1W9NZ64"/>
<organism evidence="8 9">
    <name type="scientific">candidate division CPR3 bacterium 4484_211</name>
    <dbReference type="NCBI Taxonomy" id="1968527"/>
    <lineage>
        <taxon>Bacteria</taxon>
        <taxon>Bacteria division CPR3</taxon>
    </lineage>
</organism>
<dbReference type="EMBL" id="MZGJ01000004">
    <property type="protein sequence ID" value="OQX51408.1"/>
    <property type="molecule type" value="Genomic_DNA"/>
</dbReference>
<dbReference type="InterPro" id="IPR051311">
    <property type="entry name" value="DedA_domain"/>
</dbReference>
<keyword evidence="4 6" id="KW-1133">Transmembrane helix</keyword>
<evidence type="ECO:0000256" key="2">
    <source>
        <dbReference type="ARBA" id="ARBA00022475"/>
    </source>
</evidence>
<protein>
    <recommendedName>
        <fullName evidence="7">VTT domain-containing protein</fullName>
    </recommendedName>
</protein>
<dbReference type="PANTHER" id="PTHR42709:SF6">
    <property type="entry name" value="UNDECAPRENYL PHOSPHATE TRANSPORTER A"/>
    <property type="match status" value="1"/>
</dbReference>
<feature type="transmembrane region" description="Helical" evidence="6">
    <location>
        <begin position="187"/>
        <end position="204"/>
    </location>
</feature>
<feature type="transmembrane region" description="Helical" evidence="6">
    <location>
        <begin position="12"/>
        <end position="35"/>
    </location>
</feature>
<dbReference type="GO" id="GO:0005886">
    <property type="term" value="C:plasma membrane"/>
    <property type="evidence" value="ECO:0007669"/>
    <property type="project" value="UniProtKB-SubCell"/>
</dbReference>
<keyword evidence="5 6" id="KW-0472">Membrane</keyword>
<feature type="transmembrane region" description="Helical" evidence="6">
    <location>
        <begin position="56"/>
        <end position="79"/>
    </location>
</feature>
<keyword evidence="2" id="KW-1003">Cell membrane</keyword>
<comment type="subcellular location">
    <subcellularLocation>
        <location evidence="1">Cell membrane</location>
        <topology evidence="1">Multi-pass membrane protein</topology>
    </subcellularLocation>
</comment>
<dbReference type="Pfam" id="PF09335">
    <property type="entry name" value="VTT_dom"/>
    <property type="match status" value="1"/>
</dbReference>
<evidence type="ECO:0000313" key="9">
    <source>
        <dbReference type="Proteomes" id="UP000192520"/>
    </source>
</evidence>
<feature type="transmembrane region" description="Helical" evidence="6">
    <location>
        <begin position="148"/>
        <end position="167"/>
    </location>
</feature>
<keyword evidence="3 6" id="KW-0812">Transmembrane</keyword>
<evidence type="ECO:0000259" key="7">
    <source>
        <dbReference type="Pfam" id="PF09335"/>
    </source>
</evidence>
<dbReference type="PANTHER" id="PTHR42709">
    <property type="entry name" value="ALKALINE PHOSPHATASE LIKE PROTEIN"/>
    <property type="match status" value="1"/>
</dbReference>
<dbReference type="InterPro" id="IPR032816">
    <property type="entry name" value="VTT_dom"/>
</dbReference>
<evidence type="ECO:0000256" key="6">
    <source>
        <dbReference type="SAM" id="Phobius"/>
    </source>
</evidence>
<evidence type="ECO:0000313" key="8">
    <source>
        <dbReference type="EMBL" id="OQX51408.1"/>
    </source>
</evidence>
<evidence type="ECO:0000256" key="1">
    <source>
        <dbReference type="ARBA" id="ARBA00004651"/>
    </source>
</evidence>
<gene>
    <name evidence="8" type="ORF">B5M47_00965</name>
</gene>
<feature type="domain" description="VTT" evidence="7">
    <location>
        <begin position="38"/>
        <end position="168"/>
    </location>
</feature>
<sequence length="222" mass="24730">MIPALLSLISQFALNIISALGYPGIVAIMALENVFPPIPSEVVMPFAGFLATQGKFNLIIAILMGTLGSVLGAIFWYAFGAWGNEIIVRNFFRKFGRYLFLSESDLDKALEQFKKRGELIIFTGRLIPIIRSLISIPAGLSQMNWGKFLFFTTLGTGIWTAALTIAGKLLGENWELVGGWLEKYENLVLAIIIIASFFFLYHKYSEYKTRSAKGMDDHLNSS</sequence>
<reference evidence="9" key="1">
    <citation type="submission" date="2017-03" db="EMBL/GenBank/DDBJ databases">
        <title>Novel pathways for hydrocarbon cycling and metabolic interdependencies in hydrothermal sediment communities.</title>
        <authorList>
            <person name="Dombrowski N."/>
            <person name="Seitz K."/>
            <person name="Teske A."/>
            <person name="Baker B."/>
        </authorList>
    </citation>
    <scope>NUCLEOTIDE SEQUENCE [LARGE SCALE GENOMIC DNA]</scope>
</reference>
<dbReference type="STRING" id="1968527.B5M47_00965"/>
<evidence type="ECO:0000256" key="4">
    <source>
        <dbReference type="ARBA" id="ARBA00022989"/>
    </source>
</evidence>
<comment type="caution">
    <text evidence="8">The sequence shown here is derived from an EMBL/GenBank/DDBJ whole genome shotgun (WGS) entry which is preliminary data.</text>
</comment>
<evidence type="ECO:0000256" key="3">
    <source>
        <dbReference type="ARBA" id="ARBA00022692"/>
    </source>
</evidence>
<evidence type="ECO:0000256" key="5">
    <source>
        <dbReference type="ARBA" id="ARBA00023136"/>
    </source>
</evidence>